<proteinExistence type="predicted"/>
<reference evidence="1" key="1">
    <citation type="submission" date="2021-05" db="EMBL/GenBank/DDBJ databases">
        <authorList>
            <person name="Pan Q."/>
            <person name="Jouanno E."/>
            <person name="Zahm M."/>
            <person name="Klopp C."/>
            <person name="Cabau C."/>
            <person name="Louis A."/>
            <person name="Berthelot C."/>
            <person name="Parey E."/>
            <person name="Roest Crollius H."/>
            <person name="Montfort J."/>
            <person name="Robinson-Rechavi M."/>
            <person name="Bouchez O."/>
            <person name="Lampietro C."/>
            <person name="Lopez Roques C."/>
            <person name="Donnadieu C."/>
            <person name="Postlethwait J."/>
            <person name="Bobe J."/>
            <person name="Dillon D."/>
            <person name="Chandos A."/>
            <person name="von Hippel F."/>
            <person name="Guiguen Y."/>
        </authorList>
    </citation>
    <scope>NUCLEOTIDE SEQUENCE</scope>
    <source>
        <strain evidence="1">YG-Jan2019</strain>
    </source>
</reference>
<accession>A0ACC2HAA9</accession>
<sequence>MEPEVANQLTQHAGCSYLWVKRLESRIPEPVSPAEVPLHTASSVFLFSFSPPPTRSLPSRPPFAFPPSLLIAYTV</sequence>
<dbReference type="Proteomes" id="UP001157502">
    <property type="component" value="Chromosome 4"/>
</dbReference>
<comment type="caution">
    <text evidence="1">The sequence shown here is derived from an EMBL/GenBank/DDBJ whole genome shotgun (WGS) entry which is preliminary data.</text>
</comment>
<name>A0ACC2HAA9_DALPE</name>
<gene>
    <name evidence="1" type="ORF">DPEC_G00045410</name>
</gene>
<protein>
    <submittedName>
        <fullName evidence="1">Uncharacterized protein</fullName>
    </submittedName>
</protein>
<evidence type="ECO:0000313" key="2">
    <source>
        <dbReference type="Proteomes" id="UP001157502"/>
    </source>
</evidence>
<keyword evidence="2" id="KW-1185">Reference proteome</keyword>
<evidence type="ECO:0000313" key="1">
    <source>
        <dbReference type="EMBL" id="KAJ8012681.1"/>
    </source>
</evidence>
<dbReference type="EMBL" id="CM055731">
    <property type="protein sequence ID" value="KAJ8012681.1"/>
    <property type="molecule type" value="Genomic_DNA"/>
</dbReference>
<organism evidence="1 2">
    <name type="scientific">Dallia pectoralis</name>
    <name type="common">Alaska blackfish</name>
    <dbReference type="NCBI Taxonomy" id="75939"/>
    <lineage>
        <taxon>Eukaryota</taxon>
        <taxon>Metazoa</taxon>
        <taxon>Chordata</taxon>
        <taxon>Craniata</taxon>
        <taxon>Vertebrata</taxon>
        <taxon>Euteleostomi</taxon>
        <taxon>Actinopterygii</taxon>
        <taxon>Neopterygii</taxon>
        <taxon>Teleostei</taxon>
        <taxon>Protacanthopterygii</taxon>
        <taxon>Esociformes</taxon>
        <taxon>Umbridae</taxon>
        <taxon>Dallia</taxon>
    </lineage>
</organism>